<dbReference type="Proteomes" id="UP000299084">
    <property type="component" value="Unassembled WGS sequence"/>
</dbReference>
<protein>
    <submittedName>
        <fullName evidence="2">Uncharacterized protein</fullName>
    </submittedName>
</protein>
<sequence>MALATLHEDLTGKPCMFLGTSSQFSDLAHSARQSTVIGSNTDGQTTQLQSACVLPHIWPSAVLGAAPSASPHSTPCQGYPGAMMASDPSLPTVESRLSWGESTMGLGRRSGPCREWSGPTVQEREMWGATRYCWQKWLLLLCNLREWHPSPGPTPQAEPAVLPGAEATILLLQYLIVLREARRAEMTVLHAFTCQVHCLASVPLGRQGASRQQPRLQSGLPGLLRTSSHNRKQCPRPLSFAQNTKAGSWLGPSQPRPEQE</sequence>
<reference evidence="2" key="1">
    <citation type="submission" date="2014-12" db="EMBL/GenBank/DDBJ databases">
        <authorList>
            <person name="Fitak R."/>
            <person name="Mohandesan E."/>
            <person name="Burger P.A."/>
            <person name="Jukka C."/>
        </authorList>
    </citation>
    <scope>NUCLEOTIDE SEQUENCE</scope>
    <source>
        <strain evidence="2">Drom800</strain>
        <tissue evidence="2">Blood</tissue>
    </source>
</reference>
<name>A0A5N4C849_CAMDR</name>
<proteinExistence type="predicted"/>
<evidence type="ECO:0000313" key="3">
    <source>
        <dbReference type="Proteomes" id="UP000299084"/>
    </source>
</evidence>
<reference evidence="2 3" key="2">
    <citation type="journal article" date="2019" name="Mol. Ecol. Resour.">
        <title>Improving Illumina assemblies with Hi-C and long reads: an example with the North African dromedary.</title>
        <authorList>
            <person name="Elbers J.P."/>
            <person name="Rogers M.F."/>
            <person name="Perelman P.L."/>
            <person name="Proskuryakova A.A."/>
            <person name="Serdyukova N.A."/>
            <person name="Johnson W.E."/>
            <person name="Horin P."/>
            <person name="Corander J."/>
            <person name="Murphy D."/>
            <person name="Burger P.A."/>
        </authorList>
    </citation>
    <scope>NUCLEOTIDE SEQUENCE [LARGE SCALE GENOMIC DNA]</scope>
    <source>
        <strain evidence="2">Drom800</strain>
        <tissue evidence="2">Blood</tissue>
    </source>
</reference>
<dbReference type="EMBL" id="JWIN03000033">
    <property type="protein sequence ID" value="KAB1255079.1"/>
    <property type="molecule type" value="Genomic_DNA"/>
</dbReference>
<dbReference type="EMBL" id="JWIN03000033">
    <property type="protein sequence ID" value="KAB1255080.1"/>
    <property type="molecule type" value="Genomic_DNA"/>
</dbReference>
<dbReference type="AlphaFoldDB" id="A0A5N4C849"/>
<feature type="region of interest" description="Disordered" evidence="1">
    <location>
        <begin position="209"/>
        <end position="260"/>
    </location>
</feature>
<keyword evidence="3" id="KW-1185">Reference proteome</keyword>
<dbReference type="EMBL" id="JWIN03000033">
    <property type="protein sequence ID" value="KAB1255078.1"/>
    <property type="molecule type" value="Genomic_DNA"/>
</dbReference>
<comment type="caution">
    <text evidence="2">The sequence shown here is derived from an EMBL/GenBank/DDBJ whole genome shotgun (WGS) entry which is preliminary data.</text>
</comment>
<accession>A0A5N4C849</accession>
<evidence type="ECO:0000313" key="2">
    <source>
        <dbReference type="EMBL" id="KAB1255078.1"/>
    </source>
</evidence>
<gene>
    <name evidence="2" type="ORF">Cadr_000028833</name>
</gene>
<organism evidence="2 3">
    <name type="scientific">Camelus dromedarius</name>
    <name type="common">Dromedary</name>
    <name type="synonym">Arabian camel</name>
    <dbReference type="NCBI Taxonomy" id="9838"/>
    <lineage>
        <taxon>Eukaryota</taxon>
        <taxon>Metazoa</taxon>
        <taxon>Chordata</taxon>
        <taxon>Craniata</taxon>
        <taxon>Vertebrata</taxon>
        <taxon>Euteleostomi</taxon>
        <taxon>Mammalia</taxon>
        <taxon>Eutheria</taxon>
        <taxon>Laurasiatheria</taxon>
        <taxon>Artiodactyla</taxon>
        <taxon>Tylopoda</taxon>
        <taxon>Camelidae</taxon>
        <taxon>Camelus</taxon>
    </lineage>
</organism>
<evidence type="ECO:0000256" key="1">
    <source>
        <dbReference type="SAM" id="MobiDB-lite"/>
    </source>
</evidence>